<feature type="region of interest" description="Disordered" evidence="2">
    <location>
        <begin position="1"/>
        <end position="36"/>
    </location>
</feature>
<evidence type="ECO:0000256" key="1">
    <source>
        <dbReference type="ARBA" id="ARBA00007945"/>
    </source>
</evidence>
<protein>
    <submittedName>
        <fullName evidence="5">SSXT domain-containing protein</fullName>
    </submittedName>
</protein>
<keyword evidence="4" id="KW-1185">Reference proteome</keyword>
<name>A0A0N4ZFV4_PARTI</name>
<reference evidence="5" key="1">
    <citation type="submission" date="2017-02" db="UniProtKB">
        <authorList>
            <consortium name="WormBaseParasite"/>
        </authorList>
    </citation>
    <scope>IDENTIFICATION</scope>
</reference>
<dbReference type="Pfam" id="PF05030">
    <property type="entry name" value="SSXT"/>
    <property type="match status" value="1"/>
</dbReference>
<evidence type="ECO:0000259" key="3">
    <source>
        <dbReference type="Pfam" id="PF05030"/>
    </source>
</evidence>
<dbReference type="Proteomes" id="UP000038045">
    <property type="component" value="Unplaced"/>
</dbReference>
<organism evidence="4 5">
    <name type="scientific">Parastrongyloides trichosuri</name>
    <name type="common">Possum-specific nematode worm</name>
    <dbReference type="NCBI Taxonomy" id="131310"/>
    <lineage>
        <taxon>Eukaryota</taxon>
        <taxon>Metazoa</taxon>
        <taxon>Ecdysozoa</taxon>
        <taxon>Nematoda</taxon>
        <taxon>Chromadorea</taxon>
        <taxon>Rhabditida</taxon>
        <taxon>Tylenchina</taxon>
        <taxon>Panagrolaimomorpha</taxon>
        <taxon>Strongyloidoidea</taxon>
        <taxon>Strongyloididae</taxon>
        <taxon>Parastrongyloides</taxon>
    </lineage>
</organism>
<accession>A0A0N4ZFV4</accession>
<dbReference type="AlphaFoldDB" id="A0A0N4ZFV4"/>
<dbReference type="InterPro" id="IPR007726">
    <property type="entry name" value="SS18_N"/>
</dbReference>
<evidence type="ECO:0000256" key="2">
    <source>
        <dbReference type="SAM" id="MobiDB-lite"/>
    </source>
</evidence>
<evidence type="ECO:0000313" key="5">
    <source>
        <dbReference type="WBParaSite" id="PTRK_0000663300.1"/>
    </source>
</evidence>
<feature type="region of interest" description="Disordered" evidence="2">
    <location>
        <begin position="97"/>
        <end position="116"/>
    </location>
</feature>
<feature type="domain" description="SS18 N-terminal" evidence="3">
    <location>
        <begin position="43"/>
        <end position="101"/>
    </location>
</feature>
<dbReference type="WBParaSite" id="PTRK_0000663300.1">
    <property type="protein sequence ID" value="PTRK_0000663300.1"/>
    <property type="gene ID" value="PTRK_0000663300"/>
</dbReference>
<dbReference type="STRING" id="131310.A0A0N4ZFV4"/>
<sequence>MAQQPNQQSAINVNVQPQQHQQTPATSNTGQLGNETVDPTLTEEMTIKQMLEENAHLIDNLLQYQSSPMEGTTLPSMNTSLKQLYKNILFVSRYADQNTQEEANGLPDVKDNEIGK</sequence>
<proteinExistence type="inferred from homology"/>
<comment type="similarity">
    <text evidence="1">Belongs to the SS18 family.</text>
</comment>
<evidence type="ECO:0000313" key="4">
    <source>
        <dbReference type="Proteomes" id="UP000038045"/>
    </source>
</evidence>